<keyword evidence="3" id="KW-1185">Reference proteome</keyword>
<sequence length="94" mass="10123">MSPPHTPKNTQKASALCHQAKPRASMSTKKQGTAAQKSNEIGVRDAKTQNSLVAQNPHFWDGNGLSGPAPRIFSAPHPFCAPSHFPVIHPDTFL</sequence>
<evidence type="ECO:0000313" key="2">
    <source>
        <dbReference type="EMBL" id="SFF03346.1"/>
    </source>
</evidence>
<evidence type="ECO:0000313" key="3">
    <source>
        <dbReference type="Proteomes" id="UP000199400"/>
    </source>
</evidence>
<evidence type="ECO:0000256" key="1">
    <source>
        <dbReference type="SAM" id="MobiDB-lite"/>
    </source>
</evidence>
<feature type="region of interest" description="Disordered" evidence="1">
    <location>
        <begin position="1"/>
        <end position="44"/>
    </location>
</feature>
<dbReference type="EMBL" id="FOMX01000026">
    <property type="protein sequence ID" value="SFF03346.1"/>
    <property type="molecule type" value="Genomic_DNA"/>
</dbReference>
<protein>
    <submittedName>
        <fullName evidence="2">Uncharacterized protein</fullName>
    </submittedName>
</protein>
<dbReference type="Proteomes" id="UP000199400">
    <property type="component" value="Unassembled WGS sequence"/>
</dbReference>
<feature type="compositionally biased region" description="Polar residues" evidence="1">
    <location>
        <begin position="25"/>
        <end position="39"/>
    </location>
</feature>
<dbReference type="AlphaFoldDB" id="A0A1I2FFQ2"/>
<name>A0A1I2FFQ2_9BACT</name>
<organism evidence="2 3">
    <name type="scientific">Nannocystis exedens</name>
    <dbReference type="NCBI Taxonomy" id="54"/>
    <lineage>
        <taxon>Bacteria</taxon>
        <taxon>Pseudomonadati</taxon>
        <taxon>Myxococcota</taxon>
        <taxon>Polyangia</taxon>
        <taxon>Nannocystales</taxon>
        <taxon>Nannocystaceae</taxon>
        <taxon>Nannocystis</taxon>
    </lineage>
</organism>
<proteinExistence type="predicted"/>
<gene>
    <name evidence="2" type="ORF">SAMN02745121_06586</name>
</gene>
<reference evidence="3" key="1">
    <citation type="submission" date="2016-10" db="EMBL/GenBank/DDBJ databases">
        <authorList>
            <person name="Varghese N."/>
            <person name="Submissions S."/>
        </authorList>
    </citation>
    <scope>NUCLEOTIDE SEQUENCE [LARGE SCALE GENOMIC DNA]</scope>
    <source>
        <strain evidence="3">ATCC 25963</strain>
    </source>
</reference>
<accession>A0A1I2FFQ2</accession>